<feature type="region of interest" description="Disordered" evidence="1">
    <location>
        <begin position="104"/>
        <end position="130"/>
    </location>
</feature>
<feature type="compositionally biased region" description="Polar residues" evidence="1">
    <location>
        <begin position="111"/>
        <end position="123"/>
    </location>
</feature>
<accession>A0A9Q3GJW0</accession>
<reference evidence="2" key="1">
    <citation type="submission" date="2021-03" db="EMBL/GenBank/DDBJ databases">
        <title>Draft genome sequence of rust myrtle Austropuccinia psidii MF-1, a brazilian biotype.</title>
        <authorList>
            <person name="Quecine M.C."/>
            <person name="Pachon D.M.R."/>
            <person name="Bonatelli M.L."/>
            <person name="Correr F.H."/>
            <person name="Franceschini L.M."/>
            <person name="Leite T.F."/>
            <person name="Margarido G.R.A."/>
            <person name="Almeida C.A."/>
            <person name="Ferrarezi J.A."/>
            <person name="Labate C.A."/>
        </authorList>
    </citation>
    <scope>NUCLEOTIDE SEQUENCE</scope>
    <source>
        <strain evidence="2">MF-1</strain>
    </source>
</reference>
<keyword evidence="3" id="KW-1185">Reference proteome</keyword>
<dbReference type="Proteomes" id="UP000765509">
    <property type="component" value="Unassembled WGS sequence"/>
</dbReference>
<dbReference type="EMBL" id="AVOT02002128">
    <property type="protein sequence ID" value="MBW0469257.1"/>
    <property type="molecule type" value="Genomic_DNA"/>
</dbReference>
<name>A0A9Q3GJW0_9BASI</name>
<gene>
    <name evidence="2" type="ORF">O181_008972</name>
</gene>
<evidence type="ECO:0000256" key="1">
    <source>
        <dbReference type="SAM" id="MobiDB-lite"/>
    </source>
</evidence>
<feature type="region of interest" description="Disordered" evidence="1">
    <location>
        <begin position="1"/>
        <end position="24"/>
    </location>
</feature>
<comment type="caution">
    <text evidence="2">The sequence shown here is derived from an EMBL/GenBank/DDBJ whole genome shotgun (WGS) entry which is preliminary data.</text>
</comment>
<evidence type="ECO:0000313" key="3">
    <source>
        <dbReference type="Proteomes" id="UP000765509"/>
    </source>
</evidence>
<evidence type="ECO:0000313" key="2">
    <source>
        <dbReference type="EMBL" id="MBW0469257.1"/>
    </source>
</evidence>
<proteinExistence type="predicted"/>
<protein>
    <submittedName>
        <fullName evidence="2">Uncharacterized protein</fullName>
    </submittedName>
</protein>
<sequence>MSLSPAHLYPNSPDESSKALTSQEDHLELDHCKEVYSTFSELVNHLEEIAEKKRTLNKKMSLESMLNKIVNKIENLLGKQSLLEQCVFNTNKKIDFLVQQMTLKTKKRQPQEGSQPPTTTKQPTFADMQK</sequence>
<dbReference type="AlphaFoldDB" id="A0A9Q3GJW0"/>
<organism evidence="2 3">
    <name type="scientific">Austropuccinia psidii MF-1</name>
    <dbReference type="NCBI Taxonomy" id="1389203"/>
    <lineage>
        <taxon>Eukaryota</taxon>
        <taxon>Fungi</taxon>
        <taxon>Dikarya</taxon>
        <taxon>Basidiomycota</taxon>
        <taxon>Pucciniomycotina</taxon>
        <taxon>Pucciniomycetes</taxon>
        <taxon>Pucciniales</taxon>
        <taxon>Sphaerophragmiaceae</taxon>
        <taxon>Austropuccinia</taxon>
    </lineage>
</organism>